<evidence type="ECO:0000256" key="8">
    <source>
        <dbReference type="ARBA" id="ARBA00022842"/>
    </source>
</evidence>
<evidence type="ECO:0000256" key="12">
    <source>
        <dbReference type="SAM" id="MobiDB-lite"/>
    </source>
</evidence>
<reference evidence="15" key="1">
    <citation type="submission" date="2025-08" db="UniProtKB">
        <authorList>
            <consortium name="RefSeq"/>
        </authorList>
    </citation>
    <scope>IDENTIFICATION</scope>
</reference>
<dbReference type="InterPro" id="IPR047107">
    <property type="entry name" value="DNA-dir_RNA_pol1_lsu_C"/>
</dbReference>
<feature type="compositionally biased region" description="Acidic residues" evidence="12">
    <location>
        <begin position="1455"/>
        <end position="1470"/>
    </location>
</feature>
<dbReference type="Pfam" id="PF05000">
    <property type="entry name" value="RNA_pol_Rpb1_4"/>
    <property type="match status" value="1"/>
</dbReference>
<dbReference type="Pfam" id="PF04997">
    <property type="entry name" value="RNA_pol_Rpb1_1"/>
    <property type="match status" value="1"/>
</dbReference>
<dbReference type="InterPro" id="IPR007083">
    <property type="entry name" value="RNA_pol_Rpb1_4"/>
</dbReference>
<dbReference type="SUPFAM" id="SSF64484">
    <property type="entry name" value="beta and beta-prime subunits of DNA dependent RNA-polymerase"/>
    <property type="match status" value="1"/>
</dbReference>
<dbReference type="Gene3D" id="6.10.250.2940">
    <property type="match status" value="1"/>
</dbReference>
<dbReference type="Gene3D" id="2.40.40.20">
    <property type="match status" value="1"/>
</dbReference>
<dbReference type="Proteomes" id="UP001652625">
    <property type="component" value="Chromosome 03"/>
</dbReference>
<dbReference type="Gene3D" id="3.30.1490.180">
    <property type="entry name" value="RNA polymerase ii"/>
    <property type="match status" value="1"/>
</dbReference>
<dbReference type="RefSeq" id="XP_065648846.1">
    <property type="nucleotide sequence ID" value="XM_065792774.1"/>
</dbReference>
<dbReference type="Gene3D" id="1.10.132.30">
    <property type="match status" value="1"/>
</dbReference>
<dbReference type="SMART" id="SM00663">
    <property type="entry name" value="RPOLA_N"/>
    <property type="match status" value="1"/>
</dbReference>
<dbReference type="CDD" id="cd02735">
    <property type="entry name" value="RNAP_I_Rpa1_C"/>
    <property type="match status" value="1"/>
</dbReference>
<dbReference type="Pfam" id="PF04998">
    <property type="entry name" value="RNA_pol_Rpb1_5"/>
    <property type="match status" value="1"/>
</dbReference>
<evidence type="ECO:0000256" key="1">
    <source>
        <dbReference type="ARBA" id="ARBA00004123"/>
    </source>
</evidence>
<protein>
    <recommendedName>
        <fullName evidence="11">DNA-directed RNA polymerase subunit</fullName>
        <ecNumber evidence="11">2.7.7.6</ecNumber>
    </recommendedName>
</protein>
<evidence type="ECO:0000256" key="7">
    <source>
        <dbReference type="ARBA" id="ARBA00022833"/>
    </source>
</evidence>
<evidence type="ECO:0000256" key="3">
    <source>
        <dbReference type="ARBA" id="ARBA00022478"/>
    </source>
</evidence>
<comment type="function">
    <text evidence="11">DNA-dependent RNA polymerase catalyzes the transcription of DNA into RNA using the four ribonucleoside triphosphates as substrates.</text>
</comment>
<keyword evidence="7" id="KW-0862">Zinc</keyword>
<dbReference type="InterPro" id="IPR038120">
    <property type="entry name" value="Rpb1_funnel_sf"/>
</dbReference>
<comment type="subcellular location">
    <subcellularLocation>
        <location evidence="1">Nucleus</location>
    </subcellularLocation>
</comment>
<organism evidence="14 15">
    <name type="scientific">Hydra vulgaris</name>
    <name type="common">Hydra</name>
    <name type="synonym">Hydra attenuata</name>
    <dbReference type="NCBI Taxonomy" id="6087"/>
    <lineage>
        <taxon>Eukaryota</taxon>
        <taxon>Metazoa</taxon>
        <taxon>Cnidaria</taxon>
        <taxon>Hydrozoa</taxon>
        <taxon>Hydroidolina</taxon>
        <taxon>Anthoathecata</taxon>
        <taxon>Aplanulata</taxon>
        <taxon>Hydridae</taxon>
        <taxon>Hydra</taxon>
    </lineage>
</organism>
<evidence type="ECO:0000256" key="5">
    <source>
        <dbReference type="ARBA" id="ARBA00022695"/>
    </source>
</evidence>
<evidence type="ECO:0000256" key="2">
    <source>
        <dbReference type="ARBA" id="ARBA00006460"/>
    </source>
</evidence>
<feature type="region of interest" description="Disordered" evidence="12">
    <location>
        <begin position="252"/>
        <end position="300"/>
    </location>
</feature>
<dbReference type="EC" id="2.7.7.6" evidence="11"/>
<proteinExistence type="inferred from homology"/>
<keyword evidence="3 11" id="KW-0240">DNA-directed RNA polymerase</keyword>
<dbReference type="Gene3D" id="3.30.70.2850">
    <property type="match status" value="1"/>
</dbReference>
<keyword evidence="4 11" id="KW-0808">Transferase</keyword>
<evidence type="ECO:0000313" key="15">
    <source>
        <dbReference type="RefSeq" id="XP_065648846.1"/>
    </source>
</evidence>
<accession>A0ABM4BII4</accession>
<gene>
    <name evidence="15" type="primary">LOC100211313</name>
</gene>
<dbReference type="Pfam" id="PF00623">
    <property type="entry name" value="RNA_pol_Rpb1_2"/>
    <property type="match status" value="1"/>
</dbReference>
<dbReference type="InterPro" id="IPR007066">
    <property type="entry name" value="RNA_pol_Rpb1_3"/>
</dbReference>
<comment type="similarity">
    <text evidence="2 11">Belongs to the RNA polymerase beta' chain family.</text>
</comment>
<evidence type="ECO:0000313" key="14">
    <source>
        <dbReference type="Proteomes" id="UP001652625"/>
    </source>
</evidence>
<evidence type="ECO:0000256" key="10">
    <source>
        <dbReference type="ARBA" id="ARBA00023242"/>
    </source>
</evidence>
<dbReference type="GO" id="GO:0000428">
    <property type="term" value="C:DNA-directed RNA polymerase complex"/>
    <property type="evidence" value="ECO:0007669"/>
    <property type="project" value="UniProtKB-KW"/>
</dbReference>
<keyword evidence="8" id="KW-0460">Magnesium</keyword>
<dbReference type="InterPro" id="IPR044893">
    <property type="entry name" value="RNA_pol_Rpb1_clamp_domain"/>
</dbReference>
<dbReference type="InterPro" id="IPR000722">
    <property type="entry name" value="RNA_pol_asu"/>
</dbReference>
<keyword evidence="9 11" id="KW-0804">Transcription</keyword>
<dbReference type="InterPro" id="IPR007081">
    <property type="entry name" value="RNA_pol_Rpb1_5"/>
</dbReference>
<dbReference type="Gene3D" id="1.10.357.120">
    <property type="match status" value="1"/>
</dbReference>
<dbReference type="InterPro" id="IPR045867">
    <property type="entry name" value="DNA-dir_RpoC_beta_prime"/>
</dbReference>
<dbReference type="InterPro" id="IPR015699">
    <property type="entry name" value="DNA-dir_RNA_pol1_lsu_N"/>
</dbReference>
<keyword evidence="6" id="KW-0479">Metal-binding</keyword>
<evidence type="ECO:0000256" key="11">
    <source>
        <dbReference type="RuleBase" id="RU004279"/>
    </source>
</evidence>
<dbReference type="Gene3D" id="4.10.860.120">
    <property type="entry name" value="RNA polymerase II, clamp domain"/>
    <property type="match status" value="1"/>
</dbReference>
<keyword evidence="5 11" id="KW-0548">Nucleotidyltransferase</keyword>
<dbReference type="InterPro" id="IPR007080">
    <property type="entry name" value="RNA_pol_Rpb1_1"/>
</dbReference>
<dbReference type="InterPro" id="IPR042102">
    <property type="entry name" value="RNA_pol_Rpb1_3_sf"/>
</dbReference>
<feature type="compositionally biased region" description="Acidic residues" evidence="12">
    <location>
        <begin position="256"/>
        <end position="275"/>
    </location>
</feature>
<dbReference type="PANTHER" id="PTHR19376:SF11">
    <property type="entry name" value="DNA-DIRECTED RNA POLYMERASE I SUBUNIT RPA1"/>
    <property type="match status" value="1"/>
</dbReference>
<keyword evidence="10" id="KW-0539">Nucleus</keyword>
<feature type="compositionally biased region" description="Acidic residues" evidence="12">
    <location>
        <begin position="1489"/>
        <end position="1502"/>
    </location>
</feature>
<feature type="domain" description="RNA polymerase N-terminal" evidence="13">
    <location>
        <begin position="358"/>
        <end position="704"/>
    </location>
</feature>
<dbReference type="GeneID" id="100211313"/>
<dbReference type="InterPro" id="IPR006592">
    <property type="entry name" value="RNA_pol_N"/>
</dbReference>
<dbReference type="CDD" id="cd01435">
    <property type="entry name" value="RNAP_I_RPA1_N"/>
    <property type="match status" value="1"/>
</dbReference>
<evidence type="ECO:0000259" key="13">
    <source>
        <dbReference type="SMART" id="SM00663"/>
    </source>
</evidence>
<feature type="region of interest" description="Disordered" evidence="12">
    <location>
        <begin position="1433"/>
        <end position="1503"/>
    </location>
</feature>
<dbReference type="Gene3D" id="1.10.274.100">
    <property type="entry name" value="RNA polymerase Rpb1, domain 3"/>
    <property type="match status" value="1"/>
</dbReference>
<evidence type="ECO:0000256" key="6">
    <source>
        <dbReference type="ARBA" id="ARBA00022723"/>
    </source>
</evidence>
<dbReference type="PANTHER" id="PTHR19376">
    <property type="entry name" value="DNA-DIRECTED RNA POLYMERASE"/>
    <property type="match status" value="1"/>
</dbReference>
<name>A0ABM4BII4_HYDVU</name>
<sequence>MLYQRIYSVYFTAHNAEEIRKLAIKKIDNPETFDLLRHPNKGGLYDLALGPNEKDDICDTCSLGHVKCPGHFGYIELPLPVYHPMFFKLMISILRGSCFNCHRLVQKSCQLKLFIRQCNLLEKGFLSEAAALNELYDHYTAEAKENISSDSNVQMMVCSKIESYYESVVNNSPSEQRSSTKNLLQYRQDLLKKFIKSVLLKKVKECPHCTMIKRDIRSEYNIRLYFSSASQKSIQKAILDLKNLKPEIKPSKIEDNFLDEEDEEEQNNDDFDEDDYCPKLQNGRKNKLTRNSSIVKENSKENEDRYNEYKKLGLEEYITPDEVKKHLIELWNTEYSVLNALFGSFNSPSCQSRQTSPEMFFLDVIAVPPSKFRPMSYRDEKKFENPETENMCKILWNCKFIHELLNRLKLPTDDKPYVPVAFVSTSVSQSKRKVIPGSSHKEQLQNAWEELQSSVNTLMDNTLNKLDNKNIPGIRQLLEKKEGLFRKNMMGKRVNFACRSVISPDPFINMDEVGIPLVFAKKLTYVQPVTTWNLSKLKQMVINGPNRWPGATMVEYEDGRKTILSDDEYERRAVAKQLLSSSHENNLKIGRTKNYQSKKVYRHLIDGDVLLLNRQPTLHRPSIMAHKAKVLTNERTLRMHYANCKSYNADFDGDEMNAHFPQNELGRSEAYNLVSTHYNYLSPKDGKPLAGLIQDHIVSGVWMTSRDKFFKRDEYQQLIFNALIDSPNKIKTLPPCIIKPVPLWSGKQIFSSVLLNIIPDGLIPLNMTGNKAKLTDSNWAKDNKVLGCSDKDPFLTEAQVIIRGGELMTGILDKTQYGSTQFGLVHCVYELYGGKISGLLLSVLARLFTAYLQHTGFSLGIEDILVFPKSDAKRKEIIEEGKRCGDESAMEALNVKERDQLEECLQKAHYTNKGVELAQLDLSMKTRTDKITNKINSECINGLLKKFPENALQLMVQSGAKGSAVNCTQISCLLGQIELEGRRPPLTISGRSLPSFQPYDTSPRAGGFVNGRFLTGIRPQEYFFHCMAGREGLVDTAVKTSRSGYLQRCLIKHLEALRVEYDMTVRDGDGSVIQFLYGDDGIDVLQNQFLKKEQYTTIIQNYKAYEMLLKPLEMQKHVDLTKALKIQKKCYRWKKHNGIPFSSLCSHLRTSPFNYFESEKKRKFKKKYSSSNINKFGRSEVELKLLEKWYKIEDQNRYLSKCRPCPDTVLSLFNPSCYFGSVSEKFRDELDEYIRLNPDSILSDNNEENERKISPETFRPFMYAKYLRSVVHPGEAVGLLASQSIGEPSTQMTLNTFHFAGQSDMNVTLGIPRLREILMTASENIQTPQMDILVCTGKDDEAKKICRHLNKVNLIQVMKHLSVFECLTRKYDDNTLCRQFRIRIEFLPENIYVDNYDVTPVSIIKYVETVFIKKLCVHILKVMKDKEKQKLIESHTTRVPAAPANNDEDSRNPPDEPDDAADLSDDEFGDGDAAATKEMNRKKQFSSYDDPEEREEELDETSEIFSANIKQEPFEEYEEENAEELNVVPDQKPKKGVNEVHMDPRVANVLKRDRHITGYLVDTQNQWFEVTLQFPLAGSKLMMTSIIEKLAEKSIVHEAAGISRSMLKESKKQGETDRLRIKTEGVNIQELWKYPSVLNLNTIYSNDIHAIAKAYGIEAARSVLIKEVQDVFQVYGIQIDPRHLSMIGDYMTFEGVYKSFNRNAIQPNPFPFQKMSFETSINFLRSATAFGELDDLGSPSSRIVVGRVIGTGTGMVDLLPKLTV</sequence>
<keyword evidence="14" id="KW-1185">Reference proteome</keyword>
<dbReference type="Pfam" id="PF04983">
    <property type="entry name" value="RNA_pol_Rpb1_3"/>
    <property type="match status" value="1"/>
</dbReference>
<comment type="catalytic activity">
    <reaction evidence="11">
        <text>RNA(n) + a ribonucleoside 5'-triphosphate = RNA(n+1) + diphosphate</text>
        <dbReference type="Rhea" id="RHEA:21248"/>
        <dbReference type="Rhea" id="RHEA-COMP:14527"/>
        <dbReference type="Rhea" id="RHEA-COMP:17342"/>
        <dbReference type="ChEBI" id="CHEBI:33019"/>
        <dbReference type="ChEBI" id="CHEBI:61557"/>
        <dbReference type="ChEBI" id="CHEBI:140395"/>
        <dbReference type="EC" id="2.7.7.6"/>
    </reaction>
</comment>
<dbReference type="Gene3D" id="1.10.150.390">
    <property type="match status" value="1"/>
</dbReference>
<evidence type="ECO:0000256" key="9">
    <source>
        <dbReference type="ARBA" id="ARBA00023163"/>
    </source>
</evidence>
<evidence type="ECO:0000256" key="4">
    <source>
        <dbReference type="ARBA" id="ARBA00022679"/>
    </source>
</evidence>